<evidence type="ECO:0000313" key="2">
    <source>
        <dbReference type="EMBL" id="GEU33610.1"/>
    </source>
</evidence>
<dbReference type="EMBL" id="BKCJ010000483">
    <property type="protein sequence ID" value="GEU33610.1"/>
    <property type="molecule type" value="Genomic_DNA"/>
</dbReference>
<sequence>MSVKYQNNVKLTSLSEEQPNERTPSPPPRKKSLSLPRAPSKSIFSKSIHYTSSSSPSDSLTPTHVAPTPKLCFVISIKLKPQELPPPQISPNDPYAQTMNNWPMGLSNPSPPLRVSRPPPGFPNLPSGF</sequence>
<feature type="region of interest" description="Disordered" evidence="1">
    <location>
        <begin position="1"/>
        <end position="65"/>
    </location>
</feature>
<proteinExistence type="predicted"/>
<name>A0A6L2JA57_TANCI</name>
<organism evidence="2">
    <name type="scientific">Tanacetum cinerariifolium</name>
    <name type="common">Dalmatian daisy</name>
    <name type="synonym">Chrysanthemum cinerariifolium</name>
    <dbReference type="NCBI Taxonomy" id="118510"/>
    <lineage>
        <taxon>Eukaryota</taxon>
        <taxon>Viridiplantae</taxon>
        <taxon>Streptophyta</taxon>
        <taxon>Embryophyta</taxon>
        <taxon>Tracheophyta</taxon>
        <taxon>Spermatophyta</taxon>
        <taxon>Magnoliopsida</taxon>
        <taxon>eudicotyledons</taxon>
        <taxon>Gunneridae</taxon>
        <taxon>Pentapetalae</taxon>
        <taxon>asterids</taxon>
        <taxon>campanulids</taxon>
        <taxon>Asterales</taxon>
        <taxon>Asteraceae</taxon>
        <taxon>Asteroideae</taxon>
        <taxon>Anthemideae</taxon>
        <taxon>Anthemidinae</taxon>
        <taxon>Tanacetum</taxon>
    </lineage>
</organism>
<protein>
    <submittedName>
        <fullName evidence="2">Uncharacterized protein</fullName>
    </submittedName>
</protein>
<dbReference type="AlphaFoldDB" id="A0A6L2JA57"/>
<gene>
    <name evidence="2" type="ORF">Tci_005588</name>
</gene>
<reference evidence="2" key="1">
    <citation type="journal article" date="2019" name="Sci. Rep.">
        <title>Draft genome of Tanacetum cinerariifolium, the natural source of mosquito coil.</title>
        <authorList>
            <person name="Yamashiro T."/>
            <person name="Shiraishi A."/>
            <person name="Satake H."/>
            <person name="Nakayama K."/>
        </authorList>
    </citation>
    <scope>NUCLEOTIDE SEQUENCE</scope>
</reference>
<evidence type="ECO:0000256" key="1">
    <source>
        <dbReference type="SAM" id="MobiDB-lite"/>
    </source>
</evidence>
<comment type="caution">
    <text evidence="2">The sequence shown here is derived from an EMBL/GenBank/DDBJ whole genome shotgun (WGS) entry which is preliminary data.</text>
</comment>
<feature type="region of interest" description="Disordered" evidence="1">
    <location>
        <begin position="84"/>
        <end position="129"/>
    </location>
</feature>
<feature type="compositionally biased region" description="Pro residues" evidence="1">
    <location>
        <begin position="109"/>
        <end position="123"/>
    </location>
</feature>
<feature type="compositionally biased region" description="Low complexity" evidence="1">
    <location>
        <begin position="33"/>
        <end position="59"/>
    </location>
</feature>
<accession>A0A6L2JA57</accession>
<feature type="compositionally biased region" description="Polar residues" evidence="1">
    <location>
        <begin position="1"/>
        <end position="23"/>
    </location>
</feature>